<comment type="caution">
    <text evidence="3">The sequence shown here is derived from an EMBL/GenBank/DDBJ whole genome shotgun (WGS) entry which is preliminary data.</text>
</comment>
<feature type="domain" description="Reverse transcriptase/retrotransposon-derived protein RNase H-like" evidence="2">
    <location>
        <begin position="179"/>
        <end position="245"/>
    </location>
</feature>
<dbReference type="EMBL" id="QGNW01001450">
    <property type="protein sequence ID" value="RVW40865.1"/>
    <property type="molecule type" value="Genomic_DNA"/>
</dbReference>
<dbReference type="CDD" id="cd09274">
    <property type="entry name" value="RNase_HI_RT_Ty3"/>
    <property type="match status" value="1"/>
</dbReference>
<evidence type="ECO:0000313" key="4">
    <source>
        <dbReference type="Proteomes" id="UP000288805"/>
    </source>
</evidence>
<dbReference type="FunFam" id="3.10.20.370:FF:000001">
    <property type="entry name" value="Retrovirus-related Pol polyprotein from transposon 17.6-like protein"/>
    <property type="match status" value="1"/>
</dbReference>
<dbReference type="AlphaFoldDB" id="A0A438DZD3"/>
<evidence type="ECO:0000259" key="2">
    <source>
        <dbReference type="Pfam" id="PF17919"/>
    </source>
</evidence>
<protein>
    <submittedName>
        <fullName evidence="3">Retrovirus-related Pol polyprotein from transposon opus</fullName>
    </submittedName>
</protein>
<dbReference type="PANTHER" id="PTHR34072:SF57">
    <property type="entry name" value="RNA-DIRECTED DNA POLYMERASE"/>
    <property type="match status" value="1"/>
</dbReference>
<dbReference type="Pfam" id="PF17919">
    <property type="entry name" value="RT_RNaseH_2"/>
    <property type="match status" value="1"/>
</dbReference>
<dbReference type="SUPFAM" id="SSF56672">
    <property type="entry name" value="DNA/RNA polymerases"/>
    <property type="match status" value="1"/>
</dbReference>
<evidence type="ECO:0000313" key="3">
    <source>
        <dbReference type="EMBL" id="RVW40865.1"/>
    </source>
</evidence>
<gene>
    <name evidence="3" type="primary">pol_444</name>
    <name evidence="3" type="ORF">CK203_094301</name>
</gene>
<reference evidence="3 4" key="1">
    <citation type="journal article" date="2018" name="PLoS Genet.">
        <title>Population sequencing reveals clonal diversity and ancestral inbreeding in the grapevine cultivar Chardonnay.</title>
        <authorList>
            <person name="Roach M.J."/>
            <person name="Johnson D.L."/>
            <person name="Bohlmann J."/>
            <person name="van Vuuren H.J."/>
            <person name="Jones S.J."/>
            <person name="Pretorius I.S."/>
            <person name="Schmidt S.A."/>
            <person name="Borneman A.R."/>
        </authorList>
    </citation>
    <scope>NUCLEOTIDE SEQUENCE [LARGE SCALE GENOMIC DNA]</scope>
    <source>
        <strain evidence="4">cv. Chardonnay</strain>
        <tissue evidence="3">Leaf</tissue>
    </source>
</reference>
<proteinExistence type="predicted"/>
<evidence type="ECO:0000256" key="1">
    <source>
        <dbReference type="SAM" id="MobiDB-lite"/>
    </source>
</evidence>
<dbReference type="Proteomes" id="UP000288805">
    <property type="component" value="Unassembled WGS sequence"/>
</dbReference>
<feature type="region of interest" description="Disordered" evidence="1">
    <location>
        <begin position="19"/>
        <end position="38"/>
    </location>
</feature>
<name>A0A438DZD3_VITVI</name>
<sequence>MFNTQSQGFLTLIQVQEKGKFPSQPHQNPKGIHEVEAQEGKSSKDCLLEVLRRSKKVIRWQISDLKWISPLVCTHHIYMEDEAKPVRQPQRKLNPHMQEIEIEVETRRRPLSHAHLEPMHTGECLSVYAMHPQLSKDAFVLNRCIEKDLVLNWENVISWYTKGLSLGTSSPRKGSQLAMPFEIMCDASDFAIGAILRQKEDGKPYVIYYASKTLNEAQRNYTTTEKELLVVVFALDKFRAYLVGSFNHGFHLSLYFEIKDKKRVENMVADHLSRLAIAQFPWNAINDDFQMSLSCWWKLSLGCSHCELPSHRRSSK</sequence>
<dbReference type="InterPro" id="IPR041577">
    <property type="entry name" value="RT_RNaseH_2"/>
</dbReference>
<accession>A0A438DZD3</accession>
<dbReference type="InterPro" id="IPR043502">
    <property type="entry name" value="DNA/RNA_pol_sf"/>
</dbReference>
<organism evidence="3 4">
    <name type="scientific">Vitis vinifera</name>
    <name type="common">Grape</name>
    <dbReference type="NCBI Taxonomy" id="29760"/>
    <lineage>
        <taxon>Eukaryota</taxon>
        <taxon>Viridiplantae</taxon>
        <taxon>Streptophyta</taxon>
        <taxon>Embryophyta</taxon>
        <taxon>Tracheophyta</taxon>
        <taxon>Spermatophyta</taxon>
        <taxon>Magnoliopsida</taxon>
        <taxon>eudicotyledons</taxon>
        <taxon>Gunneridae</taxon>
        <taxon>Pentapetalae</taxon>
        <taxon>rosids</taxon>
        <taxon>Vitales</taxon>
        <taxon>Vitaceae</taxon>
        <taxon>Viteae</taxon>
        <taxon>Vitis</taxon>
    </lineage>
</organism>
<dbReference type="Gene3D" id="3.10.20.370">
    <property type="match status" value="1"/>
</dbReference>
<dbReference type="PANTHER" id="PTHR34072">
    <property type="entry name" value="ENZYMATIC POLYPROTEIN-RELATED"/>
    <property type="match status" value="1"/>
</dbReference>